<evidence type="ECO:0000313" key="2">
    <source>
        <dbReference type="Proteomes" id="UP000245918"/>
    </source>
</evidence>
<name>A0AC61TIF8_EDWTA</name>
<keyword evidence="2" id="KW-1185">Reference proteome</keyword>
<evidence type="ECO:0000313" key="1">
    <source>
        <dbReference type="EMBL" id="UCQ00285.1"/>
    </source>
</evidence>
<reference evidence="1" key="1">
    <citation type="submission" date="2021-09" db="EMBL/GenBank/DDBJ databases">
        <title>Comparative genomics of Edwardsiella genus reveals species-based diversity.</title>
        <authorList>
            <person name="Tekedar H.C."/>
            <person name="Kumru S."/>
            <person name="Waldbieser G.C."/>
            <person name="Reichley S.R."/>
            <person name="Lawrence M.L."/>
            <person name="Griffin M.J."/>
        </authorList>
    </citation>
    <scope>NUCLEOTIDE SEQUENCE</scope>
    <source>
        <strain evidence="1">ATCC 15947</strain>
    </source>
</reference>
<accession>A0AC61TIF8</accession>
<proteinExistence type="predicted"/>
<protein>
    <submittedName>
        <fullName evidence="1">Uncharacterized protein</fullName>
    </submittedName>
</protein>
<organism evidence="1 2">
    <name type="scientific">Edwardsiella tarda ATCC 15947 = NBRC 105688</name>
    <dbReference type="NCBI Taxonomy" id="667121"/>
    <lineage>
        <taxon>Bacteria</taxon>
        <taxon>Pseudomonadati</taxon>
        <taxon>Pseudomonadota</taxon>
        <taxon>Gammaproteobacteria</taxon>
        <taxon>Enterobacterales</taxon>
        <taxon>Hafniaceae</taxon>
        <taxon>Edwardsiella</taxon>
    </lineage>
</organism>
<gene>
    <name evidence="1" type="ORF">DCL27_00275</name>
</gene>
<sequence>MPKNHEVAQHIDDQSAEPVTDFHAFIDWLWAVDASLGVKVQELHDLWRQKLARHNQQHAFQLDEFIIDGRYRVRINPPDSVERAAGFELISLMEPGGNLVAIYQTSGALIADLIAHSTSRSGHQVNAQQYAQESARLLDVCNRAWLQSTGMEP</sequence>
<dbReference type="EMBL" id="CP084506">
    <property type="protein sequence ID" value="UCQ00285.1"/>
    <property type="molecule type" value="Genomic_DNA"/>
</dbReference>
<dbReference type="Proteomes" id="UP000245918">
    <property type="component" value="Chromosome"/>
</dbReference>